<dbReference type="PROSITE" id="PS51832">
    <property type="entry name" value="HD_GYP"/>
    <property type="match status" value="1"/>
</dbReference>
<gene>
    <name evidence="2" type="ORF">BTO08_16880</name>
</gene>
<dbReference type="AlphaFoldDB" id="A0A2S7VIM9"/>
<dbReference type="GO" id="GO:0008081">
    <property type="term" value="F:phosphoric diester hydrolase activity"/>
    <property type="evidence" value="ECO:0007669"/>
    <property type="project" value="UniProtKB-ARBA"/>
</dbReference>
<dbReference type="Pfam" id="PF00497">
    <property type="entry name" value="SBP_bac_3"/>
    <property type="match status" value="1"/>
</dbReference>
<proteinExistence type="predicted"/>
<dbReference type="Pfam" id="PF13487">
    <property type="entry name" value="HD_5"/>
    <property type="match status" value="1"/>
</dbReference>
<comment type="caution">
    <text evidence="2">The sequence shown here is derived from an EMBL/GenBank/DDBJ whole genome shotgun (WGS) entry which is preliminary data.</text>
</comment>
<feature type="domain" description="HD-GYP" evidence="1">
    <location>
        <begin position="826"/>
        <end position="1033"/>
    </location>
</feature>
<dbReference type="OrthoDB" id="9764808at2"/>
<evidence type="ECO:0000259" key="1">
    <source>
        <dbReference type="PROSITE" id="PS51832"/>
    </source>
</evidence>
<dbReference type="SUPFAM" id="SSF53850">
    <property type="entry name" value="Periplasmic binding protein-like II"/>
    <property type="match status" value="1"/>
</dbReference>
<sequence length="1047" mass="119471">MQGWTFFKNKRISIKSIVIFLFILVALITSSIAIGLQYYHSKQMARDQAKVKYQMLAESVSDAVTDVSDDAIATVKYLSHLGTILDSPSKDVIRSIFTNVLKDNPSFYSAFIGTDKNYAYIIINLDSMSDVRRKNNALKQDRWLIIERSADSDGMTQYDSFYDANFNLRKRIKRKNVFSPTLRSWYINATRGSVFRSEPYLFLPEEVTGITYSTEVPTDKGKVVVGIDFTLAHFNKLLQENSVSDVSHNFLYLPSGELVVSSELSFRQQPLPKSKPLVLTPEEQKLIKNTPILRVSNQENWAPIDFTISGRPAGFIPDLLYMVGQSTGLEFDFFNGAGEQGLQQAYSNGGLDILTSVPDIPSNQGLGIFSKPLFKSPFAIAVSDSKHYEKLQDLNGKRLALLSNWPIISVIKEKYPLIDIVTYSHVDQALRAVSEGEVDAFIDVEAVLSYVSEQFMINNLTYHTLNIENSFPLSLVLPPEKKPLLDIINRAIESLTPQQQHYLKQRWLSSNAEVNRTGVVPYVELIDFAADESYQNQLIEKNSNDDGYFYYVRDVRRGGHDQIFFASMVPKASVYAASEEKIRTSIFTSALLLLVLLPLAGFCAKPIVKPILRLREENKKVKLRRYNDVTVIPTRIKEFHDLSMSIYTAAESLQEHEKRQDEFVESFIQLIAQAIDDKSPYTAGHCNRVPEIALMFAHEVEKSKQGQFADFRFKNAAERREFKIAAWLHDCGKITTPEHIVDKGTKLEANYNRIHEIRMRFEVLWRDAELNYLQHIIDNPHEQEIALATLKQAQKQLQDDYKFVANANVGGEFMSDEHIARIHEIANKTWLRHFDDHLGLSPLEELSVSAKSETLPVEEYLLVDKPEHCIKRINELSFDPAFGIQMQVPELQYNLGEIYNLTIKRGTLTAEDRFKINEHMISTIKMLESLPFPDDLARVPRYASTHHETMKGTGYPRKLSAKDLSTPERILVISDIFEALTAADRPYKKAKPLSVAIDILHKMALDEHIDMDLFKLFLSSGVYMQYAEKFLPSKQIDKVDIDKYFSS</sequence>
<dbReference type="InterPro" id="IPR001638">
    <property type="entry name" value="Solute-binding_3/MltF_N"/>
</dbReference>
<dbReference type="Proteomes" id="UP000238730">
    <property type="component" value="Unassembled WGS sequence"/>
</dbReference>
<name>A0A2S7VIM9_PHOAN</name>
<dbReference type="PANTHER" id="PTHR43155:SF2">
    <property type="entry name" value="CYCLIC DI-GMP PHOSPHODIESTERASE PA4108"/>
    <property type="match status" value="1"/>
</dbReference>
<dbReference type="CDD" id="cd00077">
    <property type="entry name" value="HDc"/>
    <property type="match status" value="1"/>
</dbReference>
<accession>A0A2S7VIM9</accession>
<dbReference type="SUPFAM" id="SSF109604">
    <property type="entry name" value="HD-domain/PDEase-like"/>
    <property type="match status" value="2"/>
</dbReference>
<dbReference type="Gene3D" id="3.40.190.10">
    <property type="entry name" value="Periplasmic binding protein-like II"/>
    <property type="match status" value="2"/>
</dbReference>
<dbReference type="PANTHER" id="PTHR43155">
    <property type="entry name" value="CYCLIC DI-GMP PHOSPHODIESTERASE PA4108-RELATED"/>
    <property type="match status" value="1"/>
</dbReference>
<dbReference type="InterPro" id="IPR003607">
    <property type="entry name" value="HD/PDEase_dom"/>
</dbReference>
<dbReference type="CDD" id="cd01007">
    <property type="entry name" value="PBP2_BvgS_HisK_like"/>
    <property type="match status" value="1"/>
</dbReference>
<dbReference type="SMART" id="SM00062">
    <property type="entry name" value="PBPb"/>
    <property type="match status" value="1"/>
</dbReference>
<protein>
    <submittedName>
        <fullName evidence="2">ABC transporter substrate-binding protein</fullName>
    </submittedName>
</protein>
<evidence type="ECO:0000313" key="2">
    <source>
        <dbReference type="EMBL" id="PQJ61938.1"/>
    </source>
</evidence>
<dbReference type="InterPro" id="IPR037522">
    <property type="entry name" value="HD_GYP_dom"/>
</dbReference>
<reference evidence="2 3" key="1">
    <citation type="submission" date="2016-12" db="EMBL/GenBank/DDBJ databases">
        <title>Diversity of luminous bacteria.</title>
        <authorList>
            <person name="Yoshizawa S."/>
            <person name="Kogure K."/>
        </authorList>
    </citation>
    <scope>NUCLEOTIDE SEQUENCE [LARGE SCALE GENOMIC DNA]</scope>
    <source>
        <strain evidence="2 3">LC1-200</strain>
    </source>
</reference>
<dbReference type="EMBL" id="MSCJ01000003">
    <property type="protein sequence ID" value="PQJ61938.1"/>
    <property type="molecule type" value="Genomic_DNA"/>
</dbReference>
<dbReference type="Gene3D" id="1.10.3210.10">
    <property type="entry name" value="Hypothetical protein af1432"/>
    <property type="match status" value="2"/>
</dbReference>
<dbReference type="Gene3D" id="3.30.450.20">
    <property type="entry name" value="PAS domain"/>
    <property type="match status" value="1"/>
</dbReference>
<evidence type="ECO:0000313" key="3">
    <source>
        <dbReference type="Proteomes" id="UP000238730"/>
    </source>
</evidence>
<organism evidence="2 3">
    <name type="scientific">Photobacterium angustum</name>
    <dbReference type="NCBI Taxonomy" id="661"/>
    <lineage>
        <taxon>Bacteria</taxon>
        <taxon>Pseudomonadati</taxon>
        <taxon>Pseudomonadota</taxon>
        <taxon>Gammaproteobacteria</taxon>
        <taxon>Vibrionales</taxon>
        <taxon>Vibrionaceae</taxon>
        <taxon>Photobacterium</taxon>
    </lineage>
</organism>